<reference evidence="7 8" key="1">
    <citation type="submission" date="2016-11" db="EMBL/GenBank/DDBJ databases">
        <authorList>
            <person name="Jaros S."/>
            <person name="Januszkiewicz K."/>
            <person name="Wedrychowicz H."/>
        </authorList>
    </citation>
    <scope>NUCLEOTIDE SEQUENCE [LARGE SCALE GENOMIC DNA]</scope>
    <source>
        <strain evidence="7 8">DSM 46144</strain>
    </source>
</reference>
<dbReference type="InterPro" id="IPR001460">
    <property type="entry name" value="PCN-bd_Tpept"/>
</dbReference>
<feature type="domain" description="Penicillin-binding protein transpeptidase" evidence="5">
    <location>
        <begin position="380"/>
        <end position="677"/>
    </location>
</feature>
<dbReference type="PANTHER" id="PTHR30627">
    <property type="entry name" value="PEPTIDOGLYCAN D,D-TRANSPEPTIDASE"/>
    <property type="match status" value="1"/>
</dbReference>
<dbReference type="RefSeq" id="WP_073250765.1">
    <property type="nucleotide sequence ID" value="NZ_FRCS01000001.1"/>
</dbReference>
<dbReference type="EMBL" id="FRCS01000001">
    <property type="protein sequence ID" value="SHM35554.1"/>
    <property type="molecule type" value="Genomic_DNA"/>
</dbReference>
<evidence type="ECO:0000313" key="8">
    <source>
        <dbReference type="Proteomes" id="UP000184440"/>
    </source>
</evidence>
<dbReference type="PANTHER" id="PTHR30627:SF1">
    <property type="entry name" value="PEPTIDOGLYCAN D,D-TRANSPEPTIDASE FTSI"/>
    <property type="match status" value="1"/>
</dbReference>
<dbReference type="Pfam" id="PF03717">
    <property type="entry name" value="PBP_dimer"/>
    <property type="match status" value="1"/>
</dbReference>
<dbReference type="InterPro" id="IPR036138">
    <property type="entry name" value="PBP_dimer_sf"/>
</dbReference>
<dbReference type="SUPFAM" id="SSF56601">
    <property type="entry name" value="beta-lactamase/transpeptidase-like"/>
    <property type="match status" value="1"/>
</dbReference>
<organism evidence="7 8">
    <name type="scientific">Cryptosporangium aurantiacum</name>
    <dbReference type="NCBI Taxonomy" id="134849"/>
    <lineage>
        <taxon>Bacteria</taxon>
        <taxon>Bacillati</taxon>
        <taxon>Actinomycetota</taxon>
        <taxon>Actinomycetes</taxon>
        <taxon>Cryptosporangiales</taxon>
        <taxon>Cryptosporangiaceae</taxon>
        <taxon>Cryptosporangium</taxon>
    </lineage>
</organism>
<comment type="similarity">
    <text evidence="2">Belongs to the transpeptidase family.</text>
</comment>
<feature type="domain" description="Penicillin-binding protein dimerisation" evidence="6">
    <location>
        <begin position="183"/>
        <end position="336"/>
    </location>
</feature>
<dbReference type="Pfam" id="PF00905">
    <property type="entry name" value="Transpeptidase"/>
    <property type="match status" value="1"/>
</dbReference>
<dbReference type="OrthoDB" id="9789078at2"/>
<keyword evidence="8" id="KW-1185">Reference proteome</keyword>
<evidence type="ECO:0000313" key="7">
    <source>
        <dbReference type="EMBL" id="SHM35554.1"/>
    </source>
</evidence>
<feature type="region of interest" description="Disordered" evidence="4">
    <location>
        <begin position="1"/>
        <end position="133"/>
    </location>
</feature>
<dbReference type="Gene3D" id="3.90.1310.10">
    <property type="entry name" value="Penicillin-binding protein 2a (Domain 2)"/>
    <property type="match status" value="1"/>
</dbReference>
<protein>
    <submittedName>
        <fullName evidence="7">Peptidoglycan synthetase FtsI</fullName>
    </submittedName>
</protein>
<dbReference type="GO" id="GO:0071555">
    <property type="term" value="P:cell wall organization"/>
    <property type="evidence" value="ECO:0007669"/>
    <property type="project" value="TreeGrafter"/>
</dbReference>
<evidence type="ECO:0000259" key="5">
    <source>
        <dbReference type="Pfam" id="PF00905"/>
    </source>
</evidence>
<sequence length="701" mass="74131">MAAQPPRDGRRAAGRRSGASGRKAGDAENVVPLRPRRSRLAESQQYHPRGRTVRESAEHRGRESAERRGRESAERRTRGRAEQQPRKPRPPAATRVRHADRARRAAGSPPPRRRPRVHVPPPRPPRKRNIARLGNPSARLRVSLAVLLALFLVVGGRLVQIQTTEGSQYATMAATDRRVSEELYAPRGAILDRDGNVLAHDVQGATIAADPGYIKDEAEVAAAVAPLLGMTPAEVEKKLARRTHADGTLNRYVVLKKKVPLAVGDAVNRLRTKIPGLIVQDDQVREVPGGDLAANVVGRTGTEGTGLAGLEAGYNTVLQGVNGERVYDKGTGGQEIPDGYHRTTAAKAGSDLVLTLDRDLQYQANKLLKERLAATKAWNGSAIVMDVETGEILAMVSADTTDAKKKGTSLDLATAAVVEPGSVHKALTIAGGLDSGVIEPNSVLTLPETIEKGGVTYRDTHDHGSPRYTLMGILAQSSNIGTIMVADKLGPQRLYDYQRAFGLGTRTGIGLPGESRGIVQPPQNWSGPSAGSIPIGLGVAATPLQMTALYATLANGGMKVQPLLVKSVVGADGTVRATERAEPERVVSEEAAKTVVRDMTAIATAEGTAPLAAVPGYLVAGKTGTGKRAEGNKYMDGNVTSFIGIVPADNPRYVISVFIHTPEGVGGAIAGPMFSDLAGFTLRRYGVSPSGAAAPPITLYG</sequence>
<dbReference type="STRING" id="134849.SAMN05443668_101383"/>
<dbReference type="GO" id="GO:0008658">
    <property type="term" value="F:penicillin binding"/>
    <property type="evidence" value="ECO:0007669"/>
    <property type="project" value="InterPro"/>
</dbReference>
<keyword evidence="3" id="KW-0472">Membrane</keyword>
<accession>A0A1M7I473</accession>
<evidence type="ECO:0000256" key="1">
    <source>
        <dbReference type="ARBA" id="ARBA00004370"/>
    </source>
</evidence>
<evidence type="ECO:0000256" key="3">
    <source>
        <dbReference type="ARBA" id="ARBA00023136"/>
    </source>
</evidence>
<gene>
    <name evidence="7" type="ORF">SAMN05443668_101383</name>
</gene>
<dbReference type="GO" id="GO:0005886">
    <property type="term" value="C:plasma membrane"/>
    <property type="evidence" value="ECO:0007669"/>
    <property type="project" value="TreeGrafter"/>
</dbReference>
<dbReference type="Proteomes" id="UP000184440">
    <property type="component" value="Unassembled WGS sequence"/>
</dbReference>
<dbReference type="Gene3D" id="3.30.450.330">
    <property type="match status" value="1"/>
</dbReference>
<dbReference type="Gene3D" id="3.40.710.10">
    <property type="entry name" value="DD-peptidase/beta-lactamase superfamily"/>
    <property type="match status" value="1"/>
</dbReference>
<name>A0A1M7I473_9ACTN</name>
<proteinExistence type="inferred from homology"/>
<dbReference type="InterPro" id="IPR012338">
    <property type="entry name" value="Beta-lactam/transpept-like"/>
</dbReference>
<evidence type="ECO:0000259" key="6">
    <source>
        <dbReference type="Pfam" id="PF03717"/>
    </source>
</evidence>
<evidence type="ECO:0000256" key="2">
    <source>
        <dbReference type="ARBA" id="ARBA00007171"/>
    </source>
</evidence>
<comment type="subcellular location">
    <subcellularLocation>
        <location evidence="1">Membrane</location>
    </subcellularLocation>
</comment>
<feature type="compositionally biased region" description="Basic and acidic residues" evidence="4">
    <location>
        <begin position="52"/>
        <end position="85"/>
    </location>
</feature>
<dbReference type="SUPFAM" id="SSF56519">
    <property type="entry name" value="Penicillin binding protein dimerisation domain"/>
    <property type="match status" value="1"/>
</dbReference>
<dbReference type="AlphaFoldDB" id="A0A1M7I473"/>
<evidence type="ECO:0000256" key="4">
    <source>
        <dbReference type="SAM" id="MobiDB-lite"/>
    </source>
</evidence>
<dbReference type="InterPro" id="IPR050515">
    <property type="entry name" value="Beta-lactam/transpept"/>
</dbReference>
<dbReference type="InterPro" id="IPR005311">
    <property type="entry name" value="PBP_dimer"/>
</dbReference>